<dbReference type="EMBL" id="CP000822">
    <property type="protein sequence ID" value="ABV15939.1"/>
    <property type="molecule type" value="Genomic_DNA"/>
</dbReference>
<accession>A8AR27</accession>
<dbReference type="Proteomes" id="UP000008148">
    <property type="component" value="Chromosome"/>
</dbReference>
<evidence type="ECO:0000313" key="1">
    <source>
        <dbReference type="EMBL" id="ABV15939.1"/>
    </source>
</evidence>
<proteinExistence type="predicted"/>
<name>A8AR27_CITK8</name>
<keyword evidence="2" id="KW-1185">Reference proteome</keyword>
<organism evidence="1 2">
    <name type="scientific">Citrobacter koseri (strain ATCC BAA-895 / CDC 4225-83 / SGSC4696)</name>
    <dbReference type="NCBI Taxonomy" id="290338"/>
    <lineage>
        <taxon>Bacteria</taxon>
        <taxon>Pseudomonadati</taxon>
        <taxon>Pseudomonadota</taxon>
        <taxon>Gammaproteobacteria</taxon>
        <taxon>Enterobacterales</taxon>
        <taxon>Enterobacteriaceae</taxon>
        <taxon>Citrobacter</taxon>
    </lineage>
</organism>
<protein>
    <submittedName>
        <fullName evidence="1">Uncharacterized protein</fullName>
    </submittedName>
</protein>
<sequence>MLQWRGIVIGFFSPLRNKAKRRGDNNQANDNNEKKWWFTHHFNPSENAEISIPCPLWCCHLPAPTSTLDNRAVSIPLAKK</sequence>
<gene>
    <name evidence="1" type="ordered locus">CKO_04895</name>
</gene>
<dbReference type="STRING" id="290338.CKO_04895"/>
<dbReference type="HOGENOM" id="CLU_2583377_0_0_6"/>
<reference evidence="1 2" key="1">
    <citation type="submission" date="2007-08" db="EMBL/GenBank/DDBJ databases">
        <authorList>
            <consortium name="The Citrobacter koseri Genome Sequencing Project"/>
            <person name="McClelland M."/>
            <person name="Sanderson E.K."/>
            <person name="Porwollik S."/>
            <person name="Spieth J."/>
            <person name="Clifton W.S."/>
            <person name="Latreille P."/>
            <person name="Courtney L."/>
            <person name="Wang C."/>
            <person name="Pepin K."/>
            <person name="Bhonagiri V."/>
            <person name="Nash W."/>
            <person name="Johnson M."/>
            <person name="Thiruvilangam P."/>
            <person name="Wilson R."/>
        </authorList>
    </citation>
    <scope>NUCLEOTIDE SEQUENCE [LARGE SCALE GENOMIC DNA]</scope>
    <source>
        <strain evidence="2">ATCC BAA-895 / CDC 4225-83 / SGSC4696</strain>
    </source>
</reference>
<dbReference type="KEGG" id="cko:CKO_04895"/>
<evidence type="ECO:0000313" key="2">
    <source>
        <dbReference type="Proteomes" id="UP000008148"/>
    </source>
</evidence>
<dbReference type="AlphaFoldDB" id="A8AR27"/>